<dbReference type="EMBL" id="CM001403">
    <property type="protein sequence ID" value="EHQ26642.1"/>
    <property type="molecule type" value="Genomic_DNA"/>
</dbReference>
<keyword evidence="3" id="KW-1185">Reference proteome</keyword>
<dbReference type="Gene3D" id="1.20.120.450">
    <property type="entry name" value="dinb family like domain"/>
    <property type="match status" value="1"/>
</dbReference>
<feature type="domain" description="DinB-like" evidence="1">
    <location>
        <begin position="15"/>
        <end position="143"/>
    </location>
</feature>
<organism evidence="2 3">
    <name type="scientific">Mucilaginibacter paludis DSM 18603</name>
    <dbReference type="NCBI Taxonomy" id="714943"/>
    <lineage>
        <taxon>Bacteria</taxon>
        <taxon>Pseudomonadati</taxon>
        <taxon>Bacteroidota</taxon>
        <taxon>Sphingobacteriia</taxon>
        <taxon>Sphingobacteriales</taxon>
        <taxon>Sphingobacteriaceae</taxon>
        <taxon>Mucilaginibacter</taxon>
    </lineage>
</organism>
<dbReference type="eggNOG" id="COG2318">
    <property type="taxonomic scope" value="Bacteria"/>
</dbReference>
<dbReference type="Proteomes" id="UP000002774">
    <property type="component" value="Chromosome"/>
</dbReference>
<evidence type="ECO:0000313" key="2">
    <source>
        <dbReference type="EMBL" id="EHQ26642.1"/>
    </source>
</evidence>
<dbReference type="Pfam" id="PF12867">
    <property type="entry name" value="DinB_2"/>
    <property type="match status" value="1"/>
</dbReference>
<name>H1XZJ8_9SPHI</name>
<reference evidence="2" key="1">
    <citation type="submission" date="2011-09" db="EMBL/GenBank/DDBJ databases">
        <title>The permanent draft genome of Mucilaginibacter paludis DSM 18603.</title>
        <authorList>
            <consortium name="US DOE Joint Genome Institute (JGI-PGF)"/>
            <person name="Lucas S."/>
            <person name="Han J."/>
            <person name="Lapidus A."/>
            <person name="Bruce D."/>
            <person name="Goodwin L."/>
            <person name="Pitluck S."/>
            <person name="Peters L."/>
            <person name="Kyrpides N."/>
            <person name="Mavromatis K."/>
            <person name="Ivanova N."/>
            <person name="Mikhailova N."/>
            <person name="Held B."/>
            <person name="Detter J.C."/>
            <person name="Tapia R."/>
            <person name="Han C."/>
            <person name="Land M."/>
            <person name="Hauser L."/>
            <person name="Markowitz V."/>
            <person name="Cheng J.-F."/>
            <person name="Hugenholtz P."/>
            <person name="Woyke T."/>
            <person name="Wu D."/>
            <person name="Tindall B."/>
            <person name="Brambilla E."/>
            <person name="Klenk H.-P."/>
            <person name="Eisen J.A."/>
        </authorList>
    </citation>
    <scope>NUCLEOTIDE SEQUENCE [LARGE SCALE GENOMIC DNA]</scope>
    <source>
        <strain evidence="2">DSM 18603</strain>
    </source>
</reference>
<dbReference type="SUPFAM" id="SSF109854">
    <property type="entry name" value="DinB/YfiT-like putative metalloenzymes"/>
    <property type="match status" value="1"/>
</dbReference>
<evidence type="ECO:0000259" key="1">
    <source>
        <dbReference type="Pfam" id="PF12867"/>
    </source>
</evidence>
<protein>
    <recommendedName>
        <fullName evidence="1">DinB-like domain-containing protein</fullName>
    </recommendedName>
</protein>
<accession>H1XZJ8</accession>
<dbReference type="HOGENOM" id="CLU_125425_0_0_10"/>
<gene>
    <name evidence="2" type="ORF">Mucpa_2527</name>
</gene>
<dbReference type="RefSeq" id="WP_008506766.1">
    <property type="nucleotide sequence ID" value="NZ_CM001403.1"/>
</dbReference>
<dbReference type="InterPro" id="IPR024775">
    <property type="entry name" value="DinB-like"/>
</dbReference>
<dbReference type="AlphaFoldDB" id="H1XZJ8"/>
<proteinExistence type="predicted"/>
<dbReference type="STRING" id="714943.Mucpa_2527"/>
<evidence type="ECO:0000313" key="3">
    <source>
        <dbReference type="Proteomes" id="UP000002774"/>
    </source>
</evidence>
<dbReference type="InterPro" id="IPR034660">
    <property type="entry name" value="DinB/YfiT-like"/>
</dbReference>
<sequence length="151" mass="16802">MNQAIQIIVKPRIKVLEIIQPLTIEQLNVIPAGFNNNIIWNLGHMIAAQQGICYKRAGLDTIVDEAFFNRYKPGSKPEQFLDAAELEKITGLFSSTLTQLEADLNTDIFANYPAWTTRYGADLSNVNEAVAFLPFHEGLHIGTVIAMSKLV</sequence>
<dbReference type="OrthoDB" id="4295522at2"/>